<feature type="domain" description="ATPase BadF/BadG/BcrA/BcrD type" evidence="5">
    <location>
        <begin position="6"/>
        <end position="308"/>
    </location>
</feature>
<dbReference type="EMBL" id="JAOPGA020001688">
    <property type="protein sequence ID" value="KAL0490479.1"/>
    <property type="molecule type" value="Genomic_DNA"/>
</dbReference>
<evidence type="ECO:0000256" key="4">
    <source>
        <dbReference type="ARBA" id="ARBA00031123"/>
    </source>
</evidence>
<dbReference type="InterPro" id="IPR052519">
    <property type="entry name" value="Euk-type_GlcNAc_Kinase"/>
</dbReference>
<dbReference type="PANTHER" id="PTHR43190">
    <property type="entry name" value="N-ACETYL-D-GLUCOSAMINE KINASE"/>
    <property type="match status" value="1"/>
</dbReference>
<gene>
    <name evidence="6" type="ORF">AKO1_009494</name>
</gene>
<keyword evidence="7" id="KW-1185">Reference proteome</keyword>
<dbReference type="PROSITE" id="PS51257">
    <property type="entry name" value="PROKAR_LIPOPROTEIN"/>
    <property type="match status" value="1"/>
</dbReference>
<dbReference type="GO" id="GO:0045127">
    <property type="term" value="F:N-acetylglucosamine kinase activity"/>
    <property type="evidence" value="ECO:0007669"/>
    <property type="project" value="UniProtKB-EC"/>
</dbReference>
<dbReference type="SUPFAM" id="SSF53067">
    <property type="entry name" value="Actin-like ATPase domain"/>
    <property type="match status" value="2"/>
</dbReference>
<keyword evidence="6" id="KW-0418">Kinase</keyword>
<name>A0AAW2ZM44_9EUKA</name>
<dbReference type="Proteomes" id="UP001431209">
    <property type="component" value="Unassembled WGS sequence"/>
</dbReference>
<evidence type="ECO:0000259" key="5">
    <source>
        <dbReference type="Pfam" id="PF01869"/>
    </source>
</evidence>
<dbReference type="InterPro" id="IPR002731">
    <property type="entry name" value="ATPase_BadF"/>
</dbReference>
<evidence type="ECO:0000256" key="2">
    <source>
        <dbReference type="ARBA" id="ARBA00012122"/>
    </source>
</evidence>
<reference evidence="6 7" key="1">
    <citation type="submission" date="2024-03" db="EMBL/GenBank/DDBJ databases">
        <title>The Acrasis kona genome and developmental transcriptomes reveal deep origins of eukaryotic multicellular pathways.</title>
        <authorList>
            <person name="Sheikh S."/>
            <person name="Fu C.-J."/>
            <person name="Brown M.W."/>
            <person name="Baldauf S.L."/>
        </authorList>
    </citation>
    <scope>NUCLEOTIDE SEQUENCE [LARGE SCALE GENOMIC DNA]</scope>
    <source>
        <strain evidence="6 7">ATCC MYA-3509</strain>
    </source>
</reference>
<protein>
    <recommendedName>
        <fullName evidence="3">N-acetyl-D-glucosamine kinase</fullName>
        <ecNumber evidence="2">2.7.1.59</ecNumber>
    </recommendedName>
    <alternativeName>
        <fullName evidence="4">GlcNAc kinase</fullName>
    </alternativeName>
</protein>
<organism evidence="6 7">
    <name type="scientific">Acrasis kona</name>
    <dbReference type="NCBI Taxonomy" id="1008807"/>
    <lineage>
        <taxon>Eukaryota</taxon>
        <taxon>Discoba</taxon>
        <taxon>Heterolobosea</taxon>
        <taxon>Tetramitia</taxon>
        <taxon>Eutetramitia</taxon>
        <taxon>Acrasidae</taxon>
        <taxon>Acrasis</taxon>
    </lineage>
</organism>
<dbReference type="Gene3D" id="3.30.420.40">
    <property type="match status" value="2"/>
</dbReference>
<evidence type="ECO:0000313" key="6">
    <source>
        <dbReference type="EMBL" id="KAL0490479.1"/>
    </source>
</evidence>
<comment type="similarity">
    <text evidence="1">Belongs to the eukaryotic-type N-acetylglucosamine kinase family.</text>
</comment>
<dbReference type="Pfam" id="PF01869">
    <property type="entry name" value="BcrAD_BadFG"/>
    <property type="match status" value="1"/>
</dbReference>
<dbReference type="AlphaFoldDB" id="A0AAW2ZM44"/>
<keyword evidence="6" id="KW-0808">Transferase</keyword>
<evidence type="ECO:0000256" key="3">
    <source>
        <dbReference type="ARBA" id="ARBA00014974"/>
    </source>
</evidence>
<accession>A0AAW2ZM44</accession>
<comment type="caution">
    <text evidence="6">The sequence shown here is derived from an EMBL/GenBank/DDBJ whole genome shotgun (WGS) entry which is preliminary data.</text>
</comment>
<sequence>MSKVVVGVDGGGTKTHCSVIDYETQTLLGTGISSCSNQNSVGKEKAHQAIDAAIKSALENAKVDVSNVVGICLGISGVDRPDDVNTVKEWVKQIFGESFDVEKSALVYNDGVTAIASGTKGSLEDAMVIISGTGSICIGSKNEKEFVRTGGWGPKIGDQGNAWSIGNKILGSVARSVDGVGPFTELADAVKQHLKLKDLTELIPYIYASQEWTRVADLAPLATQLFETDKVAKEIIKSEVQSLRDLACGAGAKMCWAKDKPFTLVFCGSVLTHKDSVVAEELTRTLKTCFDNVNIVYPQVEPSMGAAQLVSNYLKKQ</sequence>
<dbReference type="PANTHER" id="PTHR43190:SF3">
    <property type="entry name" value="N-ACETYL-D-GLUCOSAMINE KINASE"/>
    <property type="match status" value="1"/>
</dbReference>
<dbReference type="InterPro" id="IPR043129">
    <property type="entry name" value="ATPase_NBD"/>
</dbReference>
<dbReference type="EC" id="2.7.1.59" evidence="2"/>
<evidence type="ECO:0000313" key="7">
    <source>
        <dbReference type="Proteomes" id="UP001431209"/>
    </source>
</evidence>
<proteinExistence type="inferred from homology"/>
<evidence type="ECO:0000256" key="1">
    <source>
        <dbReference type="ARBA" id="ARBA00006198"/>
    </source>
</evidence>